<reference evidence="1" key="1">
    <citation type="submission" date="2021-02" db="EMBL/GenBank/DDBJ databases">
        <authorList>
            <person name="Nowell W R."/>
        </authorList>
    </citation>
    <scope>NUCLEOTIDE SEQUENCE</scope>
</reference>
<dbReference type="AlphaFoldDB" id="A0A8S2GAN6"/>
<dbReference type="Proteomes" id="UP000682733">
    <property type="component" value="Unassembled WGS sequence"/>
</dbReference>
<dbReference type="EMBL" id="CAJNOK010072469">
    <property type="protein sequence ID" value="CAF1666372.1"/>
    <property type="molecule type" value="Genomic_DNA"/>
</dbReference>
<feature type="non-terminal residue" evidence="1">
    <location>
        <position position="1"/>
    </location>
</feature>
<comment type="caution">
    <text evidence="1">The sequence shown here is derived from an EMBL/GenBank/DDBJ whole genome shotgun (WGS) entry which is preliminary data.</text>
</comment>
<dbReference type="Proteomes" id="UP000677228">
    <property type="component" value="Unassembled WGS sequence"/>
</dbReference>
<organism evidence="1 3">
    <name type="scientific">Didymodactylos carnosus</name>
    <dbReference type="NCBI Taxonomy" id="1234261"/>
    <lineage>
        <taxon>Eukaryota</taxon>
        <taxon>Metazoa</taxon>
        <taxon>Spiralia</taxon>
        <taxon>Gnathifera</taxon>
        <taxon>Rotifera</taxon>
        <taxon>Eurotatoria</taxon>
        <taxon>Bdelloidea</taxon>
        <taxon>Philodinida</taxon>
        <taxon>Philodinidae</taxon>
        <taxon>Didymodactylos</taxon>
    </lineage>
</organism>
<accession>A0A8S2GAN6</accession>
<feature type="non-terminal residue" evidence="1">
    <location>
        <position position="61"/>
    </location>
</feature>
<gene>
    <name evidence="1" type="ORF">OVA965_LOCUS45522</name>
    <name evidence="2" type="ORF">TMI583_LOCUS49093</name>
</gene>
<evidence type="ECO:0000313" key="2">
    <source>
        <dbReference type="EMBL" id="CAF4532243.1"/>
    </source>
</evidence>
<evidence type="ECO:0000313" key="1">
    <source>
        <dbReference type="EMBL" id="CAF1666372.1"/>
    </source>
</evidence>
<sequence>IELVTPDAVRYFLNDNPEFLESYILNHVNYNTIEQWIFKLNKPSERNSSNNIDANIIPKSN</sequence>
<proteinExistence type="predicted"/>
<evidence type="ECO:0000313" key="3">
    <source>
        <dbReference type="Proteomes" id="UP000677228"/>
    </source>
</evidence>
<dbReference type="EMBL" id="CAJOBA010104612">
    <property type="protein sequence ID" value="CAF4532243.1"/>
    <property type="molecule type" value="Genomic_DNA"/>
</dbReference>
<protein>
    <submittedName>
        <fullName evidence="1">Uncharacterized protein</fullName>
    </submittedName>
</protein>
<name>A0A8S2GAN6_9BILA</name>